<reference evidence="1 2" key="1">
    <citation type="submission" date="2019-08" db="EMBL/GenBank/DDBJ databases">
        <title>Whole genome of Aphis craccivora.</title>
        <authorList>
            <person name="Voronova N.V."/>
            <person name="Shulinski R.S."/>
            <person name="Bandarenka Y.V."/>
            <person name="Zhorov D.G."/>
            <person name="Warner D."/>
        </authorList>
    </citation>
    <scope>NUCLEOTIDE SEQUENCE [LARGE SCALE GENOMIC DNA]</scope>
    <source>
        <strain evidence="1">180601</strain>
        <tissue evidence="1">Whole Body</tissue>
    </source>
</reference>
<organism evidence="1 2">
    <name type="scientific">Aphis craccivora</name>
    <name type="common">Cowpea aphid</name>
    <dbReference type="NCBI Taxonomy" id="307492"/>
    <lineage>
        <taxon>Eukaryota</taxon>
        <taxon>Metazoa</taxon>
        <taxon>Ecdysozoa</taxon>
        <taxon>Arthropoda</taxon>
        <taxon>Hexapoda</taxon>
        <taxon>Insecta</taxon>
        <taxon>Pterygota</taxon>
        <taxon>Neoptera</taxon>
        <taxon>Paraneoptera</taxon>
        <taxon>Hemiptera</taxon>
        <taxon>Sternorrhyncha</taxon>
        <taxon>Aphidomorpha</taxon>
        <taxon>Aphidoidea</taxon>
        <taxon>Aphididae</taxon>
        <taxon>Aphidini</taxon>
        <taxon>Aphis</taxon>
        <taxon>Aphis</taxon>
    </lineage>
</organism>
<protein>
    <submittedName>
        <fullName evidence="1">Uncharacterized protein</fullName>
    </submittedName>
</protein>
<sequence length="170" mass="20532">MKKKYIFSPTTTNFFAKSITEYHTYQIKKKNKQFSVFLRKFPVNMSKACIYNKFQELKFEITSSNLQKYNLIHELSTFFSTQIYCNLPTRCVKCENDYHYSYWLKIKVKLFQSQATILNQNYYLIKLEQKSFLDHHYIRNFCQRLSTSMYMSDYEQIMSLNDLIILAAGR</sequence>
<name>A0A6G0ZQ56_APHCR</name>
<feature type="non-terminal residue" evidence="1">
    <location>
        <position position="170"/>
    </location>
</feature>
<evidence type="ECO:0000313" key="2">
    <source>
        <dbReference type="Proteomes" id="UP000478052"/>
    </source>
</evidence>
<gene>
    <name evidence="1" type="ORF">FWK35_00010572</name>
</gene>
<proteinExistence type="predicted"/>
<comment type="caution">
    <text evidence="1">The sequence shown here is derived from an EMBL/GenBank/DDBJ whole genome shotgun (WGS) entry which is preliminary data.</text>
</comment>
<evidence type="ECO:0000313" key="1">
    <source>
        <dbReference type="EMBL" id="KAF0773283.1"/>
    </source>
</evidence>
<accession>A0A6G0ZQ56</accession>
<dbReference type="AlphaFoldDB" id="A0A6G0ZQ56"/>
<dbReference type="Proteomes" id="UP000478052">
    <property type="component" value="Unassembled WGS sequence"/>
</dbReference>
<dbReference type="EMBL" id="VUJU01000077">
    <property type="protein sequence ID" value="KAF0773283.1"/>
    <property type="molecule type" value="Genomic_DNA"/>
</dbReference>
<keyword evidence="2" id="KW-1185">Reference proteome</keyword>